<accession>A0A3S3BTQ2</accession>
<reference evidence="2 3" key="1">
    <citation type="submission" date="2018-11" db="EMBL/GenBank/DDBJ databases">
        <title>Rhodococcus spongicola sp. nov. and Rhodococcus xishaensis sp. nov. from marine sponges.</title>
        <authorList>
            <person name="Li L."/>
            <person name="Lin H.W."/>
        </authorList>
    </citation>
    <scope>NUCLEOTIDE SEQUENCE [LARGE SCALE GENOMIC DNA]</scope>
    <source>
        <strain evidence="2 3">CCTCC AB2014297</strain>
    </source>
</reference>
<dbReference type="Pfam" id="PF22525">
    <property type="entry name" value="H2TH_5"/>
    <property type="match status" value="1"/>
</dbReference>
<proteinExistence type="predicted"/>
<evidence type="ECO:0000313" key="3">
    <source>
        <dbReference type="Proteomes" id="UP000286208"/>
    </source>
</evidence>
<sequence length="103" mass="11059">MALPTLTPEQRAQALEKAAASRRARATLREELKTGKASFADVLGRAGTDEIVGRAKVLYILESLPKIGKATALEIITDLGISETRRMGGLGSNQRAELLERLG</sequence>
<feature type="domain" description="Integration host factor-like helix-two turn-helix" evidence="1">
    <location>
        <begin position="32"/>
        <end position="101"/>
    </location>
</feature>
<dbReference type="OrthoDB" id="3197442at2"/>
<dbReference type="Proteomes" id="UP000286208">
    <property type="component" value="Unassembled WGS sequence"/>
</dbReference>
<evidence type="ECO:0000313" key="2">
    <source>
        <dbReference type="EMBL" id="RVW09050.1"/>
    </source>
</evidence>
<dbReference type="EMBL" id="RKLP01000006">
    <property type="protein sequence ID" value="RVW09050.1"/>
    <property type="molecule type" value="Genomic_DNA"/>
</dbReference>
<dbReference type="GO" id="GO:0003676">
    <property type="term" value="F:nucleic acid binding"/>
    <property type="evidence" value="ECO:0007669"/>
    <property type="project" value="InterPro"/>
</dbReference>
<dbReference type="InterPro" id="IPR047806">
    <property type="entry name" value="IHF_actinobact"/>
</dbReference>
<evidence type="ECO:0000259" key="1">
    <source>
        <dbReference type="Pfam" id="PF22525"/>
    </source>
</evidence>
<organism evidence="2 3">
    <name type="scientific">Prescottella agglutinans</name>
    <dbReference type="NCBI Taxonomy" id="1644129"/>
    <lineage>
        <taxon>Bacteria</taxon>
        <taxon>Bacillati</taxon>
        <taxon>Actinomycetota</taxon>
        <taxon>Actinomycetes</taxon>
        <taxon>Mycobacteriales</taxon>
        <taxon>Nocardiaceae</taxon>
        <taxon>Prescottella</taxon>
    </lineage>
</organism>
<dbReference type="RefSeq" id="WP_127916476.1">
    <property type="nucleotide sequence ID" value="NZ_RKLP01000006.1"/>
</dbReference>
<dbReference type="SUPFAM" id="SSF46946">
    <property type="entry name" value="S13-like H2TH domain"/>
    <property type="match status" value="1"/>
</dbReference>
<gene>
    <name evidence="2" type="ORF">EGT67_12900</name>
</gene>
<name>A0A3S3BTQ2_9NOCA</name>
<dbReference type="AlphaFoldDB" id="A0A3S3BTQ2"/>
<dbReference type="InterPro" id="IPR010979">
    <property type="entry name" value="Ribosomal_uS13-like_H2TH"/>
</dbReference>
<dbReference type="InterPro" id="IPR055201">
    <property type="entry name" value="IHF-like_H2TH"/>
</dbReference>
<comment type="caution">
    <text evidence="2">The sequence shown here is derived from an EMBL/GenBank/DDBJ whole genome shotgun (WGS) entry which is preliminary data.</text>
</comment>
<dbReference type="Gene3D" id="1.10.8.50">
    <property type="match status" value="1"/>
</dbReference>
<protein>
    <submittedName>
        <fullName evidence="2">Integration host factor</fullName>
    </submittedName>
</protein>
<keyword evidence="3" id="KW-1185">Reference proteome</keyword>
<dbReference type="NCBIfam" id="NF041260">
    <property type="entry name" value="actino_IHF"/>
    <property type="match status" value="1"/>
</dbReference>